<gene>
    <name evidence="2" type="ORF">N7539_003962</name>
</gene>
<dbReference type="Proteomes" id="UP001148312">
    <property type="component" value="Unassembled WGS sequence"/>
</dbReference>
<proteinExistence type="predicted"/>
<feature type="region of interest" description="Disordered" evidence="1">
    <location>
        <begin position="1"/>
        <end position="36"/>
    </location>
</feature>
<accession>A0A9X0BYC8</accession>
<feature type="compositionally biased region" description="Basic and acidic residues" evidence="1">
    <location>
        <begin position="19"/>
        <end position="31"/>
    </location>
</feature>
<keyword evidence="3" id="KW-1185">Reference proteome</keyword>
<comment type="caution">
    <text evidence="2">The sequence shown here is derived from an EMBL/GenBank/DDBJ whole genome shotgun (WGS) entry which is preliminary data.</text>
</comment>
<dbReference type="RefSeq" id="XP_056791105.1">
    <property type="nucleotide sequence ID" value="XM_056933564.1"/>
</dbReference>
<dbReference type="EMBL" id="JAPWDQ010000004">
    <property type="protein sequence ID" value="KAJ5489072.1"/>
    <property type="molecule type" value="Genomic_DNA"/>
</dbReference>
<dbReference type="AlphaFoldDB" id="A0A9X0BYC8"/>
<reference evidence="2" key="2">
    <citation type="journal article" date="2023" name="IMA Fungus">
        <title>Comparative genomic study of the Penicillium genus elucidates a diverse pangenome and 15 lateral gene transfer events.</title>
        <authorList>
            <person name="Petersen C."/>
            <person name="Sorensen T."/>
            <person name="Nielsen M.R."/>
            <person name="Sondergaard T.E."/>
            <person name="Sorensen J.L."/>
            <person name="Fitzpatrick D.A."/>
            <person name="Frisvad J.C."/>
            <person name="Nielsen K.L."/>
        </authorList>
    </citation>
    <scope>NUCLEOTIDE SEQUENCE</scope>
    <source>
        <strain evidence="2">IBT 30728</strain>
    </source>
</reference>
<evidence type="ECO:0000313" key="3">
    <source>
        <dbReference type="Proteomes" id="UP001148312"/>
    </source>
</evidence>
<dbReference type="GeneID" id="81623813"/>
<name>A0A9X0BYC8_9EURO</name>
<organism evidence="2 3">
    <name type="scientific">Penicillium diatomitis</name>
    <dbReference type="NCBI Taxonomy" id="2819901"/>
    <lineage>
        <taxon>Eukaryota</taxon>
        <taxon>Fungi</taxon>
        <taxon>Dikarya</taxon>
        <taxon>Ascomycota</taxon>
        <taxon>Pezizomycotina</taxon>
        <taxon>Eurotiomycetes</taxon>
        <taxon>Eurotiomycetidae</taxon>
        <taxon>Eurotiales</taxon>
        <taxon>Aspergillaceae</taxon>
        <taxon>Penicillium</taxon>
    </lineage>
</organism>
<reference evidence="2" key="1">
    <citation type="submission" date="2022-12" db="EMBL/GenBank/DDBJ databases">
        <authorList>
            <person name="Petersen C."/>
        </authorList>
    </citation>
    <scope>NUCLEOTIDE SEQUENCE</scope>
    <source>
        <strain evidence="2">IBT 30728</strain>
    </source>
</reference>
<evidence type="ECO:0000313" key="2">
    <source>
        <dbReference type="EMBL" id="KAJ5489072.1"/>
    </source>
</evidence>
<evidence type="ECO:0000256" key="1">
    <source>
        <dbReference type="SAM" id="MobiDB-lite"/>
    </source>
</evidence>
<protein>
    <submittedName>
        <fullName evidence="2">Uncharacterized protein</fullName>
    </submittedName>
</protein>
<sequence length="93" mass="10109">MGRKDGSKVSAEAMATTDGDVHAIDGDKSLRGSESVQSLRTLRARVVSRRRKQKSVFSGSKSLLAVENGVRHVRSGEDEVTDPLRSGRVQVCR</sequence>